<keyword evidence="2" id="KW-0813">Transport</keyword>
<sequence>MNKQDKTEMILKGSIYKVLITLSIPIMINSLIQTLYNLVDGIWVSKISSVHFAATAFVWPVNFLFISLGIGLSIAGTSLLSQLVGGGKINEAKEYSTQLMAITIISSLIFTVLGYIISPVVVRLMGATGDLFNFSNTYLRITFLDLPFMFLFFNINSMMNAQGDTITPTILSGISAVINVVLDPIFIFTFNWGIAGAAWATLASRVFLAVIGFTMLFSEKNKIKPDFKGFKFDKHIIKEIVTVGVPSTIGQSGAALGFMVLNGFIVSYGTATMAAYAMVNRITSLIMQPSMGLGSALTAIVGQNIGANQIDRVKEAFHKALKLTIIIGMLGCILLIVFDKPIINFFMQSKDDLSVIELALVYLFYTSLSMPLMGIFSVLQGLFQGSGNTKYSMAMEIGRLWFVRLPMILLFKRFTDWGATGIWFSMSFSNLIICLYGYWVYRRNGWQRSVLKTEIIS</sequence>
<feature type="transmembrane region" description="Helical" evidence="7">
    <location>
        <begin position="56"/>
        <end position="79"/>
    </location>
</feature>
<reference evidence="9" key="1">
    <citation type="submission" date="2016-11" db="EMBL/GenBank/DDBJ databases">
        <authorList>
            <person name="Varghese N."/>
            <person name="Submissions S."/>
        </authorList>
    </citation>
    <scope>NUCLEOTIDE SEQUENCE [LARGE SCALE GENOMIC DNA]</scope>
    <source>
        <strain evidence="9">DSM 18095</strain>
    </source>
</reference>
<keyword evidence="6 7" id="KW-0472">Membrane</keyword>
<evidence type="ECO:0000256" key="2">
    <source>
        <dbReference type="ARBA" id="ARBA00022448"/>
    </source>
</evidence>
<dbReference type="EMBL" id="FQTY01000004">
    <property type="protein sequence ID" value="SHE61805.1"/>
    <property type="molecule type" value="Genomic_DNA"/>
</dbReference>
<dbReference type="Proteomes" id="UP000184114">
    <property type="component" value="Unassembled WGS sequence"/>
</dbReference>
<evidence type="ECO:0000256" key="7">
    <source>
        <dbReference type="SAM" id="Phobius"/>
    </source>
</evidence>
<feature type="transmembrane region" description="Helical" evidence="7">
    <location>
        <begin position="417"/>
        <end position="441"/>
    </location>
</feature>
<protein>
    <submittedName>
        <fullName evidence="8">Putative efflux protein, MATE family</fullName>
    </submittedName>
</protein>
<dbReference type="InterPro" id="IPR052031">
    <property type="entry name" value="Membrane_Transporter-Flippase"/>
</dbReference>
<dbReference type="InterPro" id="IPR048279">
    <property type="entry name" value="MdtK-like"/>
</dbReference>
<name>A0A1M4UYP8_9FIRM</name>
<gene>
    <name evidence="8" type="ORF">SAMN02745784_01260</name>
</gene>
<dbReference type="GeneID" id="90995629"/>
<keyword evidence="5 7" id="KW-1133">Transmembrane helix</keyword>
<evidence type="ECO:0000256" key="3">
    <source>
        <dbReference type="ARBA" id="ARBA00022475"/>
    </source>
</evidence>
<dbReference type="GO" id="GO:0042910">
    <property type="term" value="F:xenobiotic transmembrane transporter activity"/>
    <property type="evidence" value="ECO:0007669"/>
    <property type="project" value="InterPro"/>
</dbReference>
<evidence type="ECO:0000256" key="6">
    <source>
        <dbReference type="ARBA" id="ARBA00023136"/>
    </source>
</evidence>
<dbReference type="NCBIfam" id="TIGR00797">
    <property type="entry name" value="matE"/>
    <property type="match status" value="1"/>
</dbReference>
<feature type="transmembrane region" description="Helical" evidence="7">
    <location>
        <begin position="137"/>
        <end position="157"/>
    </location>
</feature>
<feature type="transmembrane region" description="Helical" evidence="7">
    <location>
        <begin position="15"/>
        <end position="36"/>
    </location>
</feature>
<proteinExistence type="predicted"/>
<feature type="transmembrane region" description="Helical" evidence="7">
    <location>
        <begin position="320"/>
        <end position="338"/>
    </location>
</feature>
<feature type="transmembrane region" description="Helical" evidence="7">
    <location>
        <begin position="99"/>
        <end position="117"/>
    </location>
</feature>
<dbReference type="STRING" id="1123404.SAMN02745784_01260"/>
<keyword evidence="4 7" id="KW-0812">Transmembrane</keyword>
<evidence type="ECO:0000313" key="8">
    <source>
        <dbReference type="EMBL" id="SHE61805.1"/>
    </source>
</evidence>
<keyword evidence="3" id="KW-1003">Cell membrane</keyword>
<feature type="transmembrane region" description="Helical" evidence="7">
    <location>
        <begin position="256"/>
        <end position="279"/>
    </location>
</feature>
<dbReference type="PANTHER" id="PTHR43549">
    <property type="entry name" value="MULTIDRUG RESISTANCE PROTEIN YPNP-RELATED"/>
    <property type="match status" value="1"/>
</dbReference>
<dbReference type="GO" id="GO:0015297">
    <property type="term" value="F:antiporter activity"/>
    <property type="evidence" value="ECO:0007669"/>
    <property type="project" value="InterPro"/>
</dbReference>
<feature type="transmembrane region" description="Helical" evidence="7">
    <location>
        <begin position="196"/>
        <end position="218"/>
    </location>
</feature>
<dbReference type="RefSeq" id="WP_072974409.1">
    <property type="nucleotide sequence ID" value="NZ_FQTY01000004.1"/>
</dbReference>
<evidence type="ECO:0000256" key="5">
    <source>
        <dbReference type="ARBA" id="ARBA00022989"/>
    </source>
</evidence>
<evidence type="ECO:0000313" key="9">
    <source>
        <dbReference type="Proteomes" id="UP000184114"/>
    </source>
</evidence>
<dbReference type="Pfam" id="PF01554">
    <property type="entry name" value="MatE"/>
    <property type="match status" value="2"/>
</dbReference>
<dbReference type="GO" id="GO:0005886">
    <property type="term" value="C:plasma membrane"/>
    <property type="evidence" value="ECO:0007669"/>
    <property type="project" value="UniProtKB-SubCell"/>
</dbReference>
<dbReference type="PANTHER" id="PTHR43549:SF2">
    <property type="entry name" value="MULTIDRUG RESISTANCE PROTEIN NORM-RELATED"/>
    <property type="match status" value="1"/>
</dbReference>
<evidence type="ECO:0000256" key="1">
    <source>
        <dbReference type="ARBA" id="ARBA00004651"/>
    </source>
</evidence>
<dbReference type="PIRSF" id="PIRSF006603">
    <property type="entry name" value="DinF"/>
    <property type="match status" value="1"/>
</dbReference>
<keyword evidence="9" id="KW-1185">Reference proteome</keyword>
<evidence type="ECO:0000256" key="4">
    <source>
        <dbReference type="ARBA" id="ARBA00022692"/>
    </source>
</evidence>
<organism evidence="8 9">
    <name type="scientific">Tissierella praeacuta DSM 18095</name>
    <dbReference type="NCBI Taxonomy" id="1123404"/>
    <lineage>
        <taxon>Bacteria</taxon>
        <taxon>Bacillati</taxon>
        <taxon>Bacillota</taxon>
        <taxon>Tissierellia</taxon>
        <taxon>Tissierellales</taxon>
        <taxon>Tissierellaceae</taxon>
        <taxon>Tissierella</taxon>
    </lineage>
</organism>
<accession>A0A1M4UYP8</accession>
<dbReference type="AlphaFoldDB" id="A0A1M4UYP8"/>
<feature type="transmembrane region" description="Helical" evidence="7">
    <location>
        <begin position="169"/>
        <end position="190"/>
    </location>
</feature>
<dbReference type="InterPro" id="IPR002528">
    <property type="entry name" value="MATE_fam"/>
</dbReference>
<comment type="subcellular location">
    <subcellularLocation>
        <location evidence="1">Cell membrane</location>
        <topology evidence="1">Multi-pass membrane protein</topology>
    </subcellularLocation>
</comment>
<feature type="transmembrane region" description="Helical" evidence="7">
    <location>
        <begin position="358"/>
        <end position="379"/>
    </location>
</feature>